<organism evidence="1">
    <name type="scientific">Woronichinia naegeliana WA131</name>
    <dbReference type="NCBI Taxonomy" id="2824559"/>
    <lineage>
        <taxon>Bacteria</taxon>
        <taxon>Bacillati</taxon>
        <taxon>Cyanobacteriota</taxon>
        <taxon>Cyanophyceae</taxon>
        <taxon>Synechococcales</taxon>
        <taxon>Coelosphaeriaceae</taxon>
        <taxon>Woronichinia</taxon>
    </lineage>
</organism>
<dbReference type="AlphaFoldDB" id="A0A977L0M1"/>
<evidence type="ECO:0000313" key="1">
    <source>
        <dbReference type="EMBL" id="UXE63389.1"/>
    </source>
</evidence>
<dbReference type="Proteomes" id="UP001065613">
    <property type="component" value="Chromosome"/>
</dbReference>
<sequence>MSLPNPSDSLNSPEDRDRQLLLDALAGREFTLADVIGQAGGDFLKGESPVPKLVQLKTELKLFTRQHLQDPSGALQAVLQVRIDEGDRLISQYLDTPLIALQKMVENYLNPSEMLYELVRQVDFRYGQMYGEKPYFQSPGSPAHPDDEYTHESVKQQLNHFLTYLQSVINDDL</sequence>
<name>A0A977L0M1_9CYAN</name>
<reference evidence="1" key="1">
    <citation type="submission" date="2021-04" db="EMBL/GenBank/DDBJ databases">
        <title>Genome sequence of Woronichinia naegeliana from Washington state freshwater lake bloom.</title>
        <authorList>
            <person name="Dreher T.W."/>
        </authorList>
    </citation>
    <scope>NUCLEOTIDE SEQUENCE</scope>
    <source>
        <strain evidence="1">WA131</strain>
    </source>
</reference>
<protein>
    <submittedName>
        <fullName evidence="1">Uncharacterized protein</fullName>
    </submittedName>
</protein>
<dbReference type="EMBL" id="CP073041">
    <property type="protein sequence ID" value="UXE63389.1"/>
    <property type="molecule type" value="Genomic_DNA"/>
</dbReference>
<proteinExistence type="predicted"/>
<dbReference type="KEGG" id="wna:KA717_12575"/>
<accession>A0A977L0M1</accession>
<gene>
    <name evidence="1" type="ORF">KA717_12575</name>
</gene>